<dbReference type="InterPro" id="IPR039145">
    <property type="entry name" value="Ribosomal_mL40_metazoa/plant"/>
</dbReference>
<keyword evidence="6" id="KW-0687">Ribonucleoprotein</keyword>
<evidence type="ECO:0000256" key="9">
    <source>
        <dbReference type="SAM" id="Coils"/>
    </source>
</evidence>
<dbReference type="PANTHER" id="PTHR13359">
    <property type="entry name" value="39S RIBOSOMAL PROTEIN L40, MITOCHONDRIAL"/>
    <property type="match status" value="1"/>
</dbReference>
<dbReference type="FunFam" id="6.10.250.3440:FF:000001">
    <property type="entry name" value="Mitochondrial ribosomal protein L40"/>
    <property type="match status" value="1"/>
</dbReference>
<gene>
    <name evidence="10" type="ORF">E1301_Tti020557</name>
</gene>
<evidence type="ECO:0000256" key="7">
    <source>
        <dbReference type="ARBA" id="ARBA00035192"/>
    </source>
</evidence>
<keyword evidence="9" id="KW-0175">Coiled coil</keyword>
<dbReference type="Pfam" id="PF09812">
    <property type="entry name" value="MRP-L28"/>
    <property type="match status" value="1"/>
</dbReference>
<keyword evidence="4 10" id="KW-0689">Ribosomal protein</keyword>
<feature type="coiled-coil region" evidence="9">
    <location>
        <begin position="124"/>
        <end position="158"/>
    </location>
</feature>
<name>A0A5A9NZZ8_9TELE</name>
<evidence type="ECO:0000256" key="2">
    <source>
        <dbReference type="ARBA" id="ARBA00009360"/>
    </source>
</evidence>
<comment type="similarity">
    <text evidence="2">Belongs to the mitochondrion-specific ribosomal protein mL40 family.</text>
</comment>
<comment type="caution">
    <text evidence="10">The sequence shown here is derived from an EMBL/GenBank/DDBJ whole genome shotgun (WGS) entry which is preliminary data.</text>
</comment>
<evidence type="ECO:0000313" key="11">
    <source>
        <dbReference type="Proteomes" id="UP000324632"/>
    </source>
</evidence>
<dbReference type="PANTHER" id="PTHR13359:SF2">
    <property type="entry name" value="LARGE RIBOSOMAL SUBUNIT PROTEIN ML40"/>
    <property type="match status" value="1"/>
</dbReference>
<reference evidence="10 11" key="1">
    <citation type="journal article" date="2019" name="Mol. Ecol. Resour.">
        <title>Chromosome-level genome assembly of Triplophysa tibetana, a fish adapted to the harsh high-altitude environment of the Tibetan Plateau.</title>
        <authorList>
            <person name="Yang X."/>
            <person name="Liu H."/>
            <person name="Ma Z."/>
            <person name="Zou Y."/>
            <person name="Zou M."/>
            <person name="Mao Y."/>
            <person name="Li X."/>
            <person name="Wang H."/>
            <person name="Chen T."/>
            <person name="Wang W."/>
            <person name="Yang R."/>
        </authorList>
    </citation>
    <scope>NUCLEOTIDE SEQUENCE [LARGE SCALE GENOMIC DNA]</scope>
    <source>
        <strain evidence="10">TTIB1903HZAU</strain>
        <tissue evidence="10">Muscle</tissue>
    </source>
</reference>
<keyword evidence="3" id="KW-0809">Transit peptide</keyword>
<organism evidence="10 11">
    <name type="scientific">Triplophysa tibetana</name>
    <dbReference type="NCBI Taxonomy" id="1572043"/>
    <lineage>
        <taxon>Eukaryota</taxon>
        <taxon>Metazoa</taxon>
        <taxon>Chordata</taxon>
        <taxon>Craniata</taxon>
        <taxon>Vertebrata</taxon>
        <taxon>Euteleostomi</taxon>
        <taxon>Actinopterygii</taxon>
        <taxon>Neopterygii</taxon>
        <taxon>Teleostei</taxon>
        <taxon>Ostariophysi</taxon>
        <taxon>Cypriniformes</taxon>
        <taxon>Nemacheilidae</taxon>
        <taxon>Triplophysa</taxon>
    </lineage>
</organism>
<dbReference type="Proteomes" id="UP000324632">
    <property type="component" value="Chromosome 12"/>
</dbReference>
<evidence type="ECO:0000256" key="6">
    <source>
        <dbReference type="ARBA" id="ARBA00023274"/>
    </source>
</evidence>
<evidence type="ECO:0000256" key="3">
    <source>
        <dbReference type="ARBA" id="ARBA00022946"/>
    </source>
</evidence>
<dbReference type="GO" id="GO:0005762">
    <property type="term" value="C:mitochondrial large ribosomal subunit"/>
    <property type="evidence" value="ECO:0007669"/>
    <property type="project" value="InterPro"/>
</dbReference>
<sequence length="199" mass="23156">MAGIVCRTLSRVVSSQTSCCSHVVSVRHSHWFTSILSPKTSVPLRAEPKKKKKIDPRREQMMKERLKKKLKKLERVPPELIPIEDFITSAKCFDETRVREVPKLSFEETERRALLLKHWSRYKFSQHQAEMAEIKEALEAQRQALDELKIESEDLYKAAIAPDTDLFPFQHQGPCYTPPIPNYEAPDGKYNDITRVYTQ</sequence>
<evidence type="ECO:0000313" key="10">
    <source>
        <dbReference type="EMBL" id="KAA0714451.1"/>
    </source>
</evidence>
<dbReference type="EMBL" id="SOYY01000012">
    <property type="protein sequence ID" value="KAA0714451.1"/>
    <property type="molecule type" value="Genomic_DNA"/>
</dbReference>
<keyword evidence="5" id="KW-0496">Mitochondrion</keyword>
<dbReference type="OrthoDB" id="5977625at2759"/>
<comment type="subcellular location">
    <subcellularLocation>
        <location evidence="1">Mitochondrion</location>
    </subcellularLocation>
</comment>
<accession>A0A5A9NZZ8</accession>
<evidence type="ECO:0000256" key="8">
    <source>
        <dbReference type="ARBA" id="ARBA00083752"/>
    </source>
</evidence>
<dbReference type="InterPro" id="IPR019192">
    <property type="entry name" value="Ribosomal_mL40"/>
</dbReference>
<protein>
    <recommendedName>
        <fullName evidence="7">Large ribosomal subunit protein mL40</fullName>
    </recommendedName>
    <alternativeName>
        <fullName evidence="8">39S ribosomal protein L40, mitochondrial</fullName>
    </alternativeName>
</protein>
<evidence type="ECO:0000256" key="4">
    <source>
        <dbReference type="ARBA" id="ARBA00022980"/>
    </source>
</evidence>
<proteinExistence type="inferred from homology"/>
<evidence type="ECO:0000256" key="1">
    <source>
        <dbReference type="ARBA" id="ARBA00004173"/>
    </source>
</evidence>
<dbReference type="Gene3D" id="6.10.250.3440">
    <property type="match status" value="1"/>
</dbReference>
<keyword evidence="11" id="KW-1185">Reference proteome</keyword>
<evidence type="ECO:0000256" key="5">
    <source>
        <dbReference type="ARBA" id="ARBA00023128"/>
    </source>
</evidence>
<dbReference type="AlphaFoldDB" id="A0A5A9NZZ8"/>